<dbReference type="EMBL" id="JADOUA010000001">
    <property type="protein sequence ID" value="MBG6089174.1"/>
    <property type="molecule type" value="Genomic_DNA"/>
</dbReference>
<dbReference type="SUPFAM" id="SSF54631">
    <property type="entry name" value="CBS-domain pair"/>
    <property type="match status" value="1"/>
</dbReference>
<evidence type="ECO:0000256" key="2">
    <source>
        <dbReference type="PROSITE-ProRule" id="PRU00703"/>
    </source>
</evidence>
<organism evidence="4 5">
    <name type="scientific">Actinomadura viridis</name>
    <dbReference type="NCBI Taxonomy" id="58110"/>
    <lineage>
        <taxon>Bacteria</taxon>
        <taxon>Bacillati</taxon>
        <taxon>Actinomycetota</taxon>
        <taxon>Actinomycetes</taxon>
        <taxon>Streptosporangiales</taxon>
        <taxon>Thermomonosporaceae</taxon>
        <taxon>Actinomadura</taxon>
    </lineage>
</organism>
<evidence type="ECO:0000259" key="3">
    <source>
        <dbReference type="PROSITE" id="PS51371"/>
    </source>
</evidence>
<evidence type="ECO:0000313" key="5">
    <source>
        <dbReference type="Proteomes" id="UP000614047"/>
    </source>
</evidence>
<dbReference type="SMART" id="SM00116">
    <property type="entry name" value="CBS"/>
    <property type="match status" value="2"/>
</dbReference>
<feature type="domain" description="CBS" evidence="3">
    <location>
        <begin position="12"/>
        <end position="68"/>
    </location>
</feature>
<evidence type="ECO:0000256" key="1">
    <source>
        <dbReference type="ARBA" id="ARBA00023122"/>
    </source>
</evidence>
<protein>
    <submittedName>
        <fullName evidence="4">CBS domain-containing protein</fullName>
    </submittedName>
</protein>
<dbReference type="InterPro" id="IPR051257">
    <property type="entry name" value="Diverse_CBS-Domain"/>
</dbReference>
<reference evidence="4" key="1">
    <citation type="submission" date="2020-11" db="EMBL/GenBank/DDBJ databases">
        <title>Sequencing the genomes of 1000 actinobacteria strains.</title>
        <authorList>
            <person name="Klenk H.-P."/>
        </authorList>
    </citation>
    <scope>NUCLEOTIDE SEQUENCE</scope>
    <source>
        <strain evidence="4">DSM 43175</strain>
    </source>
</reference>
<keyword evidence="1 2" id="KW-0129">CBS domain</keyword>
<keyword evidence="5" id="KW-1185">Reference proteome</keyword>
<dbReference type="PANTHER" id="PTHR43080">
    <property type="entry name" value="CBS DOMAIN-CONTAINING PROTEIN CBSX3, MITOCHONDRIAL"/>
    <property type="match status" value="1"/>
</dbReference>
<feature type="domain" description="CBS" evidence="3">
    <location>
        <begin position="95"/>
        <end position="152"/>
    </location>
</feature>
<dbReference type="Pfam" id="PF00571">
    <property type="entry name" value="CBS"/>
    <property type="match status" value="2"/>
</dbReference>
<dbReference type="InterPro" id="IPR000644">
    <property type="entry name" value="CBS_dom"/>
</dbReference>
<dbReference type="InterPro" id="IPR046342">
    <property type="entry name" value="CBS_dom_sf"/>
</dbReference>
<gene>
    <name evidence="4" type="ORF">IW256_003287</name>
</gene>
<accession>A0A931DDP1</accession>
<proteinExistence type="predicted"/>
<sequence>MKTTETAVKAVMTTDVVTVGERTPFKEIVELLRRHRLHAVPVLDGDGRVAGIVSDSDLIMKEADPTSVEEDHLLAGPRRHREYRKAAGATAAEVMTSPAITVTPEAGLRTAAGRMRRHRIGRLPVTDPVTGALLGIVSRSDLLGVYDRPDAEIERDVLGEISGLATAPAVTGLEVEVRQGRVDVHGKVDLRSRIPSLMHQVRRVEGVVSARSRLQWRTDDLITAHYPYM</sequence>
<evidence type="ECO:0000313" key="4">
    <source>
        <dbReference type="EMBL" id="MBG6089174.1"/>
    </source>
</evidence>
<dbReference type="RefSeq" id="WP_197011810.1">
    <property type="nucleotide sequence ID" value="NZ_BAABES010000004.1"/>
</dbReference>
<name>A0A931DDP1_9ACTN</name>
<dbReference type="CDD" id="cd04586">
    <property type="entry name" value="CBS_pair_BON_assoc"/>
    <property type="match status" value="1"/>
</dbReference>
<dbReference type="PROSITE" id="PS51371">
    <property type="entry name" value="CBS"/>
    <property type="match status" value="2"/>
</dbReference>
<dbReference type="PANTHER" id="PTHR43080:SF29">
    <property type="entry name" value="OS02G0818000 PROTEIN"/>
    <property type="match status" value="1"/>
</dbReference>
<comment type="caution">
    <text evidence="4">The sequence shown here is derived from an EMBL/GenBank/DDBJ whole genome shotgun (WGS) entry which is preliminary data.</text>
</comment>
<dbReference type="Gene3D" id="3.10.580.10">
    <property type="entry name" value="CBS-domain"/>
    <property type="match status" value="1"/>
</dbReference>
<dbReference type="InterPro" id="IPR017080">
    <property type="entry name" value="UCP036990_CBS_BON"/>
</dbReference>
<dbReference type="PIRSF" id="PIRSF036990">
    <property type="entry name" value="UCP036990_CBS_BON"/>
    <property type="match status" value="1"/>
</dbReference>
<dbReference type="Proteomes" id="UP000614047">
    <property type="component" value="Unassembled WGS sequence"/>
</dbReference>
<dbReference type="AlphaFoldDB" id="A0A931DDP1"/>